<reference evidence="3" key="1">
    <citation type="submission" date="2017-01" db="EMBL/GenBank/DDBJ databases">
        <title>Gardnerella vaginalis bacteremia associated with severe acute encephalopathy in a young female patient: Case Report and characterization of the isolate.</title>
        <authorList>
            <person name="Tankovic J."/>
            <person name="Timinskas A."/>
            <person name="Zilnyte M."/>
            <person name="Janulaitiene M."/>
            <person name="Zvirbliene A."/>
            <person name="Pleckaityte M."/>
        </authorList>
    </citation>
    <scope>NUCLEOTIDE SEQUENCE [LARGE SCALE GENOMIC DNA]</scope>
    <source>
        <strain evidence="3">GV37</strain>
    </source>
</reference>
<feature type="transmembrane region" description="Helical" evidence="1">
    <location>
        <begin position="53"/>
        <end position="75"/>
    </location>
</feature>
<keyword evidence="1" id="KW-0472">Membrane</keyword>
<feature type="transmembrane region" description="Helical" evidence="1">
    <location>
        <begin position="21"/>
        <end position="41"/>
    </location>
</feature>
<evidence type="ECO:0000256" key="1">
    <source>
        <dbReference type="SAM" id="Phobius"/>
    </source>
</evidence>
<keyword evidence="3" id="KW-1185">Reference proteome</keyword>
<feature type="transmembrane region" description="Helical" evidence="1">
    <location>
        <begin position="116"/>
        <end position="136"/>
    </location>
</feature>
<evidence type="ECO:0008006" key="4">
    <source>
        <dbReference type="Google" id="ProtNLM"/>
    </source>
</evidence>
<dbReference type="InterPro" id="IPR002798">
    <property type="entry name" value="SpoIIM-like"/>
</dbReference>
<sequence length="720" mass="82419">MCEQKIVFLITKMVIRNKSKFLSSLICNSHALILVVVRVILQFTITSVCLYCGLSSAVGMYSGFIIVATLLFLFIQMSVPILCSRESYLNIVDFKYWLSQSKVPSRLLVSIIDAKIVESSINSLGFIVGSIFVLIPILKVNIILFVIAVHLFVRVVVYGKFFKNVLSVKTKSLIGYVFCIIVFSVSSYYFFEFLYSIISYIRNSVNTYGIGSTFVTKTNSDVHIFVVRVSQSIHYFFNGMSYWFSIFLLVYSVIIYLLVHIFKYILVSKRDLNYLDIPELSRNYHDCCNSVVFVCSNFRTMYESIWRRCKPDLNHTLLQVYVPLEFWIFIAINIPTLSWVNNYWALATVIFIEVFLLSIAVIRSFTGHYKNIFEFGFELKAIRMIKILCQQNLYKIFKVKCILLAKLALPITFIYSFILVMEFVVCKGKIGWWVLLIFLSPLVVLLASIWVLRPNYDSFCALLKVNNSLLLDFRKLDMKDVKGVDVFSQAVQIPLKLILFIVFLVMILGTSFGFIRNDIWKILFCVVCISMIFSLFLGCIGTFFEYIHIKKYLYRKLFSRFMLVFVVVVIILVPFGVGLINGIGIKQVIMPTKIGFMHLFTHNYVILIISILLGLISLGVGGLILPCYTMYNLGLIIPGIVLSYGWHPLITGIAPHALFEISSFVIGIIIGFEVHRLLLLYQLRCLFSVKKEVIIDGLLFITSSFLMLVAALIESGVSHV</sequence>
<feature type="transmembrane region" description="Helical" evidence="1">
    <location>
        <begin position="242"/>
        <end position="262"/>
    </location>
</feature>
<feature type="transmembrane region" description="Helical" evidence="1">
    <location>
        <begin position="604"/>
        <end position="624"/>
    </location>
</feature>
<organism evidence="2 3">
    <name type="scientific">Gardnerella swidsinskii</name>
    <dbReference type="NCBI Taxonomy" id="2792979"/>
    <lineage>
        <taxon>Bacteria</taxon>
        <taxon>Bacillati</taxon>
        <taxon>Actinomycetota</taxon>
        <taxon>Actinomycetes</taxon>
        <taxon>Bifidobacteriales</taxon>
        <taxon>Bifidobacteriaceae</taxon>
        <taxon>Gardnerella</taxon>
    </lineage>
</organism>
<feature type="transmembrane region" description="Helical" evidence="1">
    <location>
        <begin position="142"/>
        <end position="161"/>
    </location>
</feature>
<protein>
    <recommendedName>
        <fullName evidence="4">Beta-carotene 15,15'-monooxygenase</fullName>
    </recommendedName>
</protein>
<feature type="transmembrane region" description="Helical" evidence="1">
    <location>
        <begin position="661"/>
        <end position="681"/>
    </location>
</feature>
<feature type="transmembrane region" description="Helical" evidence="1">
    <location>
        <begin position="173"/>
        <end position="191"/>
    </location>
</feature>
<keyword evidence="1" id="KW-1133">Transmembrane helix</keyword>
<feature type="transmembrane region" description="Helical" evidence="1">
    <location>
        <begin position="521"/>
        <end position="549"/>
    </location>
</feature>
<name>A0ABM6GJ83_9BIFI</name>
<feature type="transmembrane region" description="Helical" evidence="1">
    <location>
        <begin position="343"/>
        <end position="362"/>
    </location>
</feature>
<proteinExistence type="predicted"/>
<feature type="transmembrane region" description="Helical" evidence="1">
    <location>
        <begin position="403"/>
        <end position="424"/>
    </location>
</feature>
<evidence type="ECO:0000313" key="3">
    <source>
        <dbReference type="Proteomes" id="UP000186260"/>
    </source>
</evidence>
<dbReference type="RefSeq" id="WP_076002834.1">
    <property type="nucleotide sequence ID" value="NZ_CP019058.1"/>
</dbReference>
<feature type="transmembrane region" description="Helical" evidence="1">
    <location>
        <begin position="497"/>
        <end position="515"/>
    </location>
</feature>
<feature type="transmembrane region" description="Helical" evidence="1">
    <location>
        <begin position="317"/>
        <end position="337"/>
    </location>
</feature>
<dbReference type="Proteomes" id="UP000186260">
    <property type="component" value="Chromosome"/>
</dbReference>
<accession>A0ABM6GJ83</accession>
<gene>
    <name evidence="2" type="ORF">BVL65_04130</name>
</gene>
<dbReference type="Pfam" id="PF01944">
    <property type="entry name" value="SpoIIM"/>
    <property type="match status" value="1"/>
</dbReference>
<feature type="transmembrane region" description="Helical" evidence="1">
    <location>
        <begin position="631"/>
        <end position="649"/>
    </location>
</feature>
<dbReference type="EMBL" id="CP019058">
    <property type="protein sequence ID" value="APW18754.1"/>
    <property type="molecule type" value="Genomic_DNA"/>
</dbReference>
<feature type="transmembrane region" description="Helical" evidence="1">
    <location>
        <begin position="693"/>
        <end position="713"/>
    </location>
</feature>
<feature type="transmembrane region" description="Helical" evidence="1">
    <location>
        <begin position="561"/>
        <end position="584"/>
    </location>
</feature>
<feature type="transmembrane region" description="Helical" evidence="1">
    <location>
        <begin position="430"/>
        <end position="452"/>
    </location>
</feature>
<evidence type="ECO:0000313" key="2">
    <source>
        <dbReference type="EMBL" id="APW18754.1"/>
    </source>
</evidence>
<keyword evidence="1" id="KW-0812">Transmembrane</keyword>